<organism evidence="2 3">
    <name type="scientific">Galdieria yellowstonensis</name>
    <dbReference type="NCBI Taxonomy" id="3028027"/>
    <lineage>
        <taxon>Eukaryota</taxon>
        <taxon>Rhodophyta</taxon>
        <taxon>Bangiophyceae</taxon>
        <taxon>Galdieriales</taxon>
        <taxon>Galdieriaceae</taxon>
        <taxon>Galdieria</taxon>
    </lineage>
</organism>
<evidence type="ECO:0000313" key="3">
    <source>
        <dbReference type="Proteomes" id="UP001300502"/>
    </source>
</evidence>
<reference evidence="2 3" key="1">
    <citation type="submission" date="2022-07" db="EMBL/GenBank/DDBJ databases">
        <title>Genome-wide signatures of adaptation to extreme environments.</title>
        <authorList>
            <person name="Cho C.H."/>
            <person name="Yoon H.S."/>
        </authorList>
    </citation>
    <scope>NUCLEOTIDE SEQUENCE [LARGE SCALE GENOMIC DNA]</scope>
    <source>
        <strain evidence="2 3">108.79 E11</strain>
    </source>
</reference>
<keyword evidence="1" id="KW-1133">Transmembrane helix</keyword>
<evidence type="ECO:0000313" key="2">
    <source>
        <dbReference type="EMBL" id="KAK4528396.1"/>
    </source>
</evidence>
<keyword evidence="1" id="KW-0812">Transmembrane</keyword>
<dbReference type="Proteomes" id="UP001300502">
    <property type="component" value="Unassembled WGS sequence"/>
</dbReference>
<feature type="transmembrane region" description="Helical" evidence="1">
    <location>
        <begin position="15"/>
        <end position="32"/>
    </location>
</feature>
<name>A0AAV9IMV1_9RHOD</name>
<protein>
    <submittedName>
        <fullName evidence="2">Uncharacterized protein</fullName>
    </submittedName>
</protein>
<sequence>MIQVYFERKTTQGPLGFYYLLAFSSLVASALLRRSGNLESNRTKKAKFRYDSAIRNLKCTGQNKLSRSTTCFGGVNSTSTILLLN</sequence>
<comment type="caution">
    <text evidence="2">The sequence shown here is derived from an EMBL/GenBank/DDBJ whole genome shotgun (WGS) entry which is preliminary data.</text>
</comment>
<keyword evidence="1" id="KW-0472">Membrane</keyword>
<accession>A0AAV9IMV1</accession>
<proteinExistence type="predicted"/>
<dbReference type="EMBL" id="JANCYU010000064">
    <property type="protein sequence ID" value="KAK4528396.1"/>
    <property type="molecule type" value="Genomic_DNA"/>
</dbReference>
<keyword evidence="3" id="KW-1185">Reference proteome</keyword>
<dbReference type="AlphaFoldDB" id="A0AAV9IMV1"/>
<evidence type="ECO:0000256" key="1">
    <source>
        <dbReference type="SAM" id="Phobius"/>
    </source>
</evidence>
<gene>
    <name evidence="2" type="ORF">GAYE_SCF56G6337</name>
</gene>